<proteinExistence type="predicted"/>
<keyword evidence="2 3" id="KW-0067">ATP-binding</keyword>
<evidence type="ECO:0000259" key="5">
    <source>
        <dbReference type="PROSITE" id="PS50901"/>
    </source>
</evidence>
<evidence type="ECO:0000313" key="7">
    <source>
        <dbReference type="Proteomes" id="UP000269226"/>
    </source>
</evidence>
<dbReference type="EMBL" id="AP018494">
    <property type="protein sequence ID" value="BBC61890.1"/>
    <property type="molecule type" value="Genomic_DNA"/>
</dbReference>
<name>A0A2Z5Y512_9ENTE</name>
<dbReference type="GO" id="GO:0005524">
    <property type="term" value="F:ATP binding"/>
    <property type="evidence" value="ECO:0007669"/>
    <property type="project" value="UniProtKB-UniRule"/>
</dbReference>
<evidence type="ECO:0000256" key="4">
    <source>
        <dbReference type="SAM" id="Phobius"/>
    </source>
</evidence>
<evidence type="ECO:0000256" key="2">
    <source>
        <dbReference type="ARBA" id="ARBA00022840"/>
    </source>
</evidence>
<dbReference type="InterPro" id="IPR002543">
    <property type="entry name" value="FtsK_dom"/>
</dbReference>
<accession>A0A2Z5Y512</accession>
<keyword evidence="4" id="KW-0812">Transmembrane</keyword>
<dbReference type="RefSeq" id="WP_126347328.1">
    <property type="nucleotide sequence ID" value="NZ_JASSQO010000051.1"/>
</dbReference>
<protein>
    <submittedName>
        <fullName evidence="6">Cell division protein FtsK</fullName>
    </submittedName>
</protein>
<keyword evidence="1 3" id="KW-0547">Nucleotide-binding</keyword>
<feature type="binding site" evidence="3">
    <location>
        <begin position="201"/>
        <end position="208"/>
    </location>
    <ligand>
        <name>ATP</name>
        <dbReference type="ChEBI" id="CHEBI:30616"/>
    </ligand>
</feature>
<keyword evidence="6" id="KW-0614">Plasmid</keyword>
<evidence type="ECO:0000256" key="1">
    <source>
        <dbReference type="ARBA" id="ARBA00022741"/>
    </source>
</evidence>
<geneLocation type="plasmid" evidence="7">
    <name>pmp19 dat561 dna</name>
</geneLocation>
<dbReference type="GO" id="GO:0051301">
    <property type="term" value="P:cell division"/>
    <property type="evidence" value="ECO:0007669"/>
    <property type="project" value="UniProtKB-KW"/>
</dbReference>
<keyword evidence="4" id="KW-1133">Transmembrane helix</keyword>
<dbReference type="Gene3D" id="3.40.50.300">
    <property type="entry name" value="P-loop containing nucleotide triphosphate hydrolases"/>
    <property type="match status" value="1"/>
</dbReference>
<sequence length="439" mass="50902">MPFLVGIGFFCYLKYYKPVKEMIGNNQYNIHFLLMNGLVVFCLFGLPALVIGLLFRWSRIHHGYMLWVNQRQTLGRMIVDNRYFLAESKTKNGNSGKKAKITYFPRIYYQRKDGLIWVRFPLDLSNFQKRFLEKGKEIEQSFKMDLMETNREVGFICFKFLADVRLNRLNIQDMVIKNGKIPLMKNIDWDIDGVPHGLIVGGTGGGKTFFIFSLLYAILQMGNVDVCDPKQSDLKRLKDIPVFEGHIFYGNGIKNKILATEQFMKDRFAYMEAQGIQTLGNYKEYGLKLYFLVVDEWAAYYDSLEKDVKTLREVMSALTQITLLGRQCGVFLILGMQRPDQKYFEGGLRDNLGLRVSLGKLSRIGYDMLYAGATNDKDYYNTKEKGRGYIDPGTSQVGEFYAPFIDSEVFNVFEEFGKFPKQEFPELIRPKEKETESSY</sequence>
<dbReference type="GO" id="GO:0003677">
    <property type="term" value="F:DNA binding"/>
    <property type="evidence" value="ECO:0007669"/>
    <property type="project" value="InterPro"/>
</dbReference>
<evidence type="ECO:0000313" key="6">
    <source>
        <dbReference type="EMBL" id="BBC61890.1"/>
    </source>
</evidence>
<keyword evidence="4" id="KW-0472">Membrane</keyword>
<keyword evidence="6" id="KW-0131">Cell cycle</keyword>
<evidence type="ECO:0000256" key="3">
    <source>
        <dbReference type="PROSITE-ProRule" id="PRU00289"/>
    </source>
</evidence>
<keyword evidence="6" id="KW-0132">Cell division</keyword>
<dbReference type="AlphaFoldDB" id="A0A2Z5Y512"/>
<feature type="domain" description="FtsK" evidence="5">
    <location>
        <begin position="184"/>
        <end position="367"/>
    </location>
</feature>
<dbReference type="Proteomes" id="UP000269226">
    <property type="component" value="Plasmid pMP19"/>
</dbReference>
<dbReference type="PROSITE" id="PS50901">
    <property type="entry name" value="FTSK"/>
    <property type="match status" value="1"/>
</dbReference>
<gene>
    <name evidence="6" type="ORF">DAT561_p0028</name>
</gene>
<reference evidence="6 7" key="1">
    <citation type="submission" date="2018-01" db="EMBL/GenBank/DDBJ databases">
        <title>Whole genome sequence of Melissococcus plutonius DAT561.</title>
        <authorList>
            <person name="Okumura K."/>
            <person name="Takamatsu D."/>
            <person name="Okura M."/>
        </authorList>
    </citation>
    <scope>NUCLEOTIDE SEQUENCE [LARGE SCALE GENOMIC DNA]</scope>
    <source>
        <strain evidence="6 7">DAT561</strain>
        <plasmid evidence="7">pmp19 dat561 dna</plasmid>
    </source>
</reference>
<dbReference type="InterPro" id="IPR027417">
    <property type="entry name" value="P-loop_NTPase"/>
</dbReference>
<feature type="transmembrane region" description="Helical" evidence="4">
    <location>
        <begin position="30"/>
        <end position="55"/>
    </location>
</feature>
<dbReference type="PANTHER" id="PTHR22683">
    <property type="entry name" value="SPORULATION PROTEIN RELATED"/>
    <property type="match status" value="1"/>
</dbReference>
<dbReference type="PANTHER" id="PTHR22683:SF47">
    <property type="entry name" value="FTSK DOMAIN-CONTAINING PROTEIN YDCQ"/>
    <property type="match status" value="1"/>
</dbReference>
<dbReference type="InterPro" id="IPR050206">
    <property type="entry name" value="FtsK/SpoIIIE/SftA"/>
</dbReference>
<dbReference type="SUPFAM" id="SSF52540">
    <property type="entry name" value="P-loop containing nucleoside triphosphate hydrolases"/>
    <property type="match status" value="1"/>
</dbReference>
<organism evidence="6 7">
    <name type="scientific">Melissococcus plutonius</name>
    <dbReference type="NCBI Taxonomy" id="33970"/>
    <lineage>
        <taxon>Bacteria</taxon>
        <taxon>Bacillati</taxon>
        <taxon>Bacillota</taxon>
        <taxon>Bacilli</taxon>
        <taxon>Lactobacillales</taxon>
        <taxon>Enterococcaceae</taxon>
        <taxon>Melissococcus</taxon>
    </lineage>
</organism>